<dbReference type="GeneTree" id="ENSGT01150000286961"/>
<evidence type="ECO:0000256" key="2">
    <source>
        <dbReference type="ARBA" id="ARBA00007376"/>
    </source>
</evidence>
<dbReference type="GO" id="GO:0004930">
    <property type="term" value="F:G protein-coupled receptor activity"/>
    <property type="evidence" value="ECO:0007669"/>
    <property type="project" value="UniProtKB-KW"/>
</dbReference>
<dbReference type="SUPFAM" id="SSF81321">
    <property type="entry name" value="Family A G protein-coupled receptor-like"/>
    <property type="match status" value="1"/>
</dbReference>
<dbReference type="Proteomes" id="UP000694564">
    <property type="component" value="Chromosome 8"/>
</dbReference>
<comment type="function">
    <text evidence="11">Gustducin-coupled receptor implicated in the perception of bitter compounds in the oral cavity and the gastrointestinal tract. Signals through PLCB2 and the calcium-regulated cation channel TRPM5.</text>
</comment>
<evidence type="ECO:0000256" key="8">
    <source>
        <dbReference type="ARBA" id="ARBA00023136"/>
    </source>
</evidence>
<accession>A0A8D2CRU1</accession>
<keyword evidence="4 13" id="KW-0716">Sensory transduction</keyword>
<feature type="transmembrane region" description="Helical" evidence="14">
    <location>
        <begin position="96"/>
        <end position="121"/>
    </location>
</feature>
<evidence type="ECO:0000256" key="13">
    <source>
        <dbReference type="RuleBase" id="RU004424"/>
    </source>
</evidence>
<feature type="transmembrane region" description="Helical" evidence="14">
    <location>
        <begin position="253"/>
        <end position="271"/>
    </location>
</feature>
<evidence type="ECO:0000313" key="15">
    <source>
        <dbReference type="Ensembl" id="ENSSVLP00005013924.1"/>
    </source>
</evidence>
<organism evidence="15 16">
    <name type="scientific">Sciurus vulgaris</name>
    <name type="common">Eurasian red squirrel</name>
    <dbReference type="NCBI Taxonomy" id="55149"/>
    <lineage>
        <taxon>Eukaryota</taxon>
        <taxon>Metazoa</taxon>
        <taxon>Chordata</taxon>
        <taxon>Craniata</taxon>
        <taxon>Vertebrata</taxon>
        <taxon>Euteleostomi</taxon>
        <taxon>Mammalia</taxon>
        <taxon>Eutheria</taxon>
        <taxon>Euarchontoglires</taxon>
        <taxon>Glires</taxon>
        <taxon>Rodentia</taxon>
        <taxon>Sciuromorpha</taxon>
        <taxon>Sciuridae</taxon>
        <taxon>Sciurinae</taxon>
        <taxon>Sciurini</taxon>
        <taxon>Sciurus</taxon>
    </lineage>
</organism>
<dbReference type="PANTHER" id="PTHR11394:SF47">
    <property type="entry name" value="TASTE RECEPTOR TYPE 2 MEMBER 40"/>
    <property type="match status" value="1"/>
</dbReference>
<evidence type="ECO:0000256" key="5">
    <source>
        <dbReference type="ARBA" id="ARBA00022692"/>
    </source>
</evidence>
<keyword evidence="7 13" id="KW-0297">G-protein coupled receptor</keyword>
<protein>
    <recommendedName>
        <fullName evidence="13">Taste receptor type 2</fullName>
    </recommendedName>
</protein>
<keyword evidence="5 13" id="KW-0812">Transmembrane</keyword>
<dbReference type="InterPro" id="IPR007960">
    <property type="entry name" value="TAS2R"/>
</dbReference>
<keyword evidence="16" id="KW-1185">Reference proteome</keyword>
<evidence type="ECO:0000256" key="11">
    <source>
        <dbReference type="ARBA" id="ARBA00025304"/>
    </source>
</evidence>
<evidence type="ECO:0000256" key="3">
    <source>
        <dbReference type="ARBA" id="ARBA00022480"/>
    </source>
</evidence>
<sequence>MIVANTDATDKDISGFKITFTLVVSGIQCIIGVLGNGFIVAIYGVEWVRDKRLPSGDYLMFILSCSRIFLQMWVMLDITYSLLFRVTYNQKRVYVFFKVVMLFLNYSNLWFGAWLNVFYCLKIANFTQPLFLMMKRRITMHLPRLVSLSLLVSLGLTSLFYKDTFNAYVNVSLPVPSSNSTEKKYVAETNVAYLAFFYYSGIFVPLIMFILAATLLIISLKRHTLHMKSNATGSRDPSMEAHVGAIKSTSYSLILYIINAVALFISMSNIFDTYNSGSISCKFVLAAYPASHSIQLILGNPGLRRSWRRFQHRVHLYLGGQTQ</sequence>
<dbReference type="GO" id="GO:0016020">
    <property type="term" value="C:membrane"/>
    <property type="evidence" value="ECO:0007669"/>
    <property type="project" value="UniProtKB-SubCell"/>
</dbReference>
<evidence type="ECO:0000256" key="7">
    <source>
        <dbReference type="ARBA" id="ARBA00023040"/>
    </source>
</evidence>
<keyword evidence="3 13" id="KW-0919">Taste</keyword>
<feature type="transmembrane region" description="Helical" evidence="14">
    <location>
        <begin position="57"/>
        <end position="76"/>
    </location>
</feature>
<evidence type="ECO:0000313" key="16">
    <source>
        <dbReference type="Proteomes" id="UP000694564"/>
    </source>
</evidence>
<dbReference type="AlphaFoldDB" id="A0A8D2CRU1"/>
<reference evidence="15" key="1">
    <citation type="submission" date="2025-08" db="UniProtKB">
        <authorList>
            <consortium name="Ensembl"/>
        </authorList>
    </citation>
    <scope>IDENTIFICATION</scope>
</reference>
<keyword evidence="6 14" id="KW-1133">Transmembrane helix</keyword>
<keyword evidence="8 13" id="KW-0472">Membrane</keyword>
<comment type="subcellular location">
    <subcellularLocation>
        <location evidence="1 13">Membrane</location>
        <topology evidence="1 13">Multi-pass membrane protein</topology>
    </subcellularLocation>
</comment>
<evidence type="ECO:0000256" key="14">
    <source>
        <dbReference type="SAM" id="Phobius"/>
    </source>
</evidence>
<dbReference type="FunFam" id="1.20.1070.10:FF:000055">
    <property type="entry name" value="Taste receptor type 2"/>
    <property type="match status" value="1"/>
</dbReference>
<evidence type="ECO:0000256" key="6">
    <source>
        <dbReference type="ARBA" id="ARBA00022989"/>
    </source>
</evidence>
<dbReference type="Gene3D" id="1.20.1070.10">
    <property type="entry name" value="Rhodopsin 7-helix transmembrane proteins"/>
    <property type="match status" value="1"/>
</dbReference>
<comment type="similarity">
    <text evidence="2 12">Belongs to the G-protein coupled receptor T2R family.</text>
</comment>
<feature type="transmembrane region" description="Helical" evidence="14">
    <location>
        <begin position="20"/>
        <end position="45"/>
    </location>
</feature>
<keyword evidence="9 13" id="KW-0675">Receptor</keyword>
<feature type="transmembrane region" description="Helical" evidence="14">
    <location>
        <begin position="196"/>
        <end position="218"/>
    </location>
</feature>
<dbReference type="Ensembl" id="ENSSVLT00005015408.1">
    <property type="protein sequence ID" value="ENSSVLP00005013924.1"/>
    <property type="gene ID" value="ENSSVLG00005011097.1"/>
</dbReference>
<proteinExistence type="inferred from homology"/>
<dbReference type="PANTHER" id="PTHR11394">
    <property type="entry name" value="TASTE RECEPTOR TYPE 2"/>
    <property type="match status" value="1"/>
</dbReference>
<reference evidence="15" key="2">
    <citation type="submission" date="2025-09" db="UniProtKB">
        <authorList>
            <consortium name="Ensembl"/>
        </authorList>
    </citation>
    <scope>IDENTIFICATION</scope>
</reference>
<dbReference type="GO" id="GO:0033038">
    <property type="term" value="F:bitter taste receptor activity"/>
    <property type="evidence" value="ECO:0007669"/>
    <property type="project" value="Ensembl"/>
</dbReference>
<name>A0A8D2CRU1_SCIVU</name>
<evidence type="ECO:0000256" key="10">
    <source>
        <dbReference type="ARBA" id="ARBA00023224"/>
    </source>
</evidence>
<evidence type="ECO:0000256" key="1">
    <source>
        <dbReference type="ARBA" id="ARBA00004141"/>
    </source>
</evidence>
<keyword evidence="10 13" id="KW-0807">Transducer</keyword>
<evidence type="ECO:0000256" key="12">
    <source>
        <dbReference type="RuleBase" id="RU004423"/>
    </source>
</evidence>
<evidence type="ECO:0000256" key="4">
    <source>
        <dbReference type="ARBA" id="ARBA00022606"/>
    </source>
</evidence>
<evidence type="ECO:0000256" key="9">
    <source>
        <dbReference type="ARBA" id="ARBA00023170"/>
    </source>
</evidence>
<dbReference type="Pfam" id="PF05296">
    <property type="entry name" value="TAS2R"/>
    <property type="match status" value="1"/>
</dbReference>
<gene>
    <name evidence="15" type="primary">TAS2R40</name>
</gene>
<feature type="transmembrane region" description="Helical" evidence="14">
    <location>
        <begin position="142"/>
        <end position="161"/>
    </location>
</feature>